<name>A0A5N7DNC7_9EURO</name>
<organism evidence="1 2">
    <name type="scientific">Aspergillus pseudonomiae</name>
    <dbReference type="NCBI Taxonomy" id="1506151"/>
    <lineage>
        <taxon>Eukaryota</taxon>
        <taxon>Fungi</taxon>
        <taxon>Dikarya</taxon>
        <taxon>Ascomycota</taxon>
        <taxon>Pezizomycotina</taxon>
        <taxon>Eurotiomycetes</taxon>
        <taxon>Eurotiomycetidae</taxon>
        <taxon>Eurotiales</taxon>
        <taxon>Aspergillaceae</taxon>
        <taxon>Aspergillus</taxon>
        <taxon>Aspergillus subgen. Circumdati</taxon>
    </lineage>
</organism>
<sequence>MGSSSPIESSAACSSPVIATRISSSGILVTTLLMEYWGLSVFPSGYKWGSRGNDWPGLPRGLPSGHRPIDGATGENSPIRIGSVLPPPGPLPTSFFFSSLLSVLHNFVFTSSELIHSETIGERLPGVLRSFRSSKAPIHAYLPIPHYLDPARTTLDNV</sequence>
<reference evidence="1 2" key="1">
    <citation type="submission" date="2019-04" db="EMBL/GenBank/DDBJ databases">
        <authorList>
            <consortium name="DOE Joint Genome Institute"/>
            <person name="Mondo S."/>
            <person name="Kjaerbolling I."/>
            <person name="Vesth T."/>
            <person name="Frisvad J.C."/>
            <person name="Nybo J.L."/>
            <person name="Theobald S."/>
            <person name="Kildgaard S."/>
            <person name="Isbrandt T."/>
            <person name="Kuo A."/>
            <person name="Sato A."/>
            <person name="Lyhne E.K."/>
            <person name="Kogle M.E."/>
            <person name="Wiebenga A."/>
            <person name="Kun R.S."/>
            <person name="Lubbers R.J."/>
            <person name="Makela M.R."/>
            <person name="Barry K."/>
            <person name="Chovatia M."/>
            <person name="Clum A."/>
            <person name="Daum C."/>
            <person name="Haridas S."/>
            <person name="He G."/>
            <person name="LaButti K."/>
            <person name="Lipzen A."/>
            <person name="Riley R."/>
            <person name="Salamov A."/>
            <person name="Simmons B.A."/>
            <person name="Magnuson J.K."/>
            <person name="Henrissat B."/>
            <person name="Mortensen U.H."/>
            <person name="Larsen T.O."/>
            <person name="Devries R.P."/>
            <person name="Grigoriev I.V."/>
            <person name="Machida M."/>
            <person name="Baker S.E."/>
            <person name="Andersen M.R."/>
            <person name="Cantor M.N."/>
            <person name="Hua S.X."/>
        </authorList>
    </citation>
    <scope>NUCLEOTIDE SEQUENCE [LARGE SCALE GENOMIC DNA]</scope>
    <source>
        <strain evidence="1 2">CBS 119388</strain>
    </source>
</reference>
<dbReference type="EMBL" id="ML736750">
    <property type="protein sequence ID" value="KAE8406988.1"/>
    <property type="molecule type" value="Genomic_DNA"/>
</dbReference>
<dbReference type="GeneID" id="43675240"/>
<evidence type="ECO:0000313" key="2">
    <source>
        <dbReference type="Proteomes" id="UP000325579"/>
    </source>
</evidence>
<dbReference type="Proteomes" id="UP000325579">
    <property type="component" value="Unassembled WGS sequence"/>
</dbReference>
<proteinExistence type="predicted"/>
<keyword evidence="2" id="KW-1185">Reference proteome</keyword>
<accession>A0A5N7DNC7</accession>
<gene>
    <name evidence="1" type="ORF">BDV37DRAFT_39209</name>
</gene>
<evidence type="ECO:0000313" key="1">
    <source>
        <dbReference type="EMBL" id="KAE8406988.1"/>
    </source>
</evidence>
<dbReference type="RefSeq" id="XP_031944307.1">
    <property type="nucleotide sequence ID" value="XM_032090549.1"/>
</dbReference>
<protein>
    <submittedName>
        <fullName evidence="1">Uncharacterized protein</fullName>
    </submittedName>
</protein>
<dbReference type="AlphaFoldDB" id="A0A5N7DNC7"/>